<protein>
    <submittedName>
        <fullName evidence="1">Uncharacterized protein</fullName>
    </submittedName>
</protein>
<dbReference type="AlphaFoldDB" id="A0A0E3C3H5"/>
<accession>A0A0E3C3H5</accession>
<proteinExistence type="predicted"/>
<reference evidence="1 2" key="1">
    <citation type="submission" date="2013-09" db="EMBL/GenBank/DDBJ databases">
        <title>High correlation between genotypes and phenotypes of environmental bacteria Comamonas testosteroni strains.</title>
        <authorList>
            <person name="Liu L."/>
            <person name="Zhu W."/>
            <person name="Xia X."/>
            <person name="Xu B."/>
            <person name="Luo M."/>
            <person name="Wang G."/>
        </authorList>
    </citation>
    <scope>NUCLEOTIDE SEQUENCE [LARGE SCALE GENOMIC DNA]</scope>
    <source>
        <strain evidence="1 2">JL14</strain>
    </source>
</reference>
<evidence type="ECO:0000313" key="1">
    <source>
        <dbReference type="EMBL" id="KGG93042.1"/>
    </source>
</evidence>
<sequence length="94" mass="10118">MVRIEDFYDAAGRSGLLVDAEIDGHTIAVDFRSPDETVLDGLALSADYTIRFPTSALPSLAAGDTVSIDGSNYRVRDIRSIGDGSERRASLSRL</sequence>
<name>A0A0E3C3H5_9BURK</name>
<organism evidence="1 2">
    <name type="scientific">Comamonas thiooxydans</name>
    <dbReference type="NCBI Taxonomy" id="363952"/>
    <lineage>
        <taxon>Bacteria</taxon>
        <taxon>Pseudomonadati</taxon>
        <taxon>Pseudomonadota</taxon>
        <taxon>Betaproteobacteria</taxon>
        <taxon>Burkholderiales</taxon>
        <taxon>Comamonadaceae</taxon>
        <taxon>Comamonas</taxon>
    </lineage>
</organism>
<gene>
    <name evidence="1" type="ORF">P245_10770</name>
</gene>
<dbReference type="Pfam" id="PF05354">
    <property type="entry name" value="Phage_attach"/>
    <property type="match status" value="1"/>
</dbReference>
<dbReference type="InterPro" id="IPR008018">
    <property type="entry name" value="Phage_tail_attach_FII"/>
</dbReference>
<evidence type="ECO:0000313" key="2">
    <source>
        <dbReference type="Proteomes" id="UP000029567"/>
    </source>
</evidence>
<dbReference type="GO" id="GO:0019068">
    <property type="term" value="P:virion assembly"/>
    <property type="evidence" value="ECO:0007669"/>
    <property type="project" value="InterPro"/>
</dbReference>
<comment type="caution">
    <text evidence="1">The sequence shown here is derived from an EMBL/GenBank/DDBJ whole genome shotgun (WGS) entry which is preliminary data.</text>
</comment>
<dbReference type="EMBL" id="AWTN01000085">
    <property type="protein sequence ID" value="KGG93042.1"/>
    <property type="molecule type" value="Genomic_DNA"/>
</dbReference>
<dbReference type="RefSeq" id="WP_034379067.1">
    <property type="nucleotide sequence ID" value="NZ_AWTN01000085.1"/>
</dbReference>
<dbReference type="Proteomes" id="UP000029567">
    <property type="component" value="Unassembled WGS sequence"/>
</dbReference>